<keyword evidence="5" id="KW-1185">Reference proteome</keyword>
<organism evidence="4 5">
    <name type="scientific">Ideonella margarita</name>
    <dbReference type="NCBI Taxonomy" id="2984191"/>
    <lineage>
        <taxon>Bacteria</taxon>
        <taxon>Pseudomonadati</taxon>
        <taxon>Pseudomonadota</taxon>
        <taxon>Betaproteobacteria</taxon>
        <taxon>Burkholderiales</taxon>
        <taxon>Sphaerotilaceae</taxon>
        <taxon>Ideonella</taxon>
    </lineage>
</organism>
<dbReference type="Gene3D" id="3.40.50.720">
    <property type="entry name" value="NAD(P)-binding Rossmann-like Domain"/>
    <property type="match status" value="1"/>
</dbReference>
<protein>
    <submittedName>
        <fullName evidence="4">SDR family NAD(P)-dependent oxidoreductase</fullName>
    </submittedName>
</protein>
<dbReference type="PANTHER" id="PTHR44169">
    <property type="entry name" value="NADPH-DEPENDENT 1-ACYLDIHYDROXYACETONE PHOSPHATE REDUCTASE"/>
    <property type="match status" value="1"/>
</dbReference>
<dbReference type="Pfam" id="PF00106">
    <property type="entry name" value="adh_short"/>
    <property type="match status" value="1"/>
</dbReference>
<feature type="region of interest" description="Disordered" evidence="3">
    <location>
        <begin position="261"/>
        <end position="286"/>
    </location>
</feature>
<feature type="compositionally biased region" description="Basic and acidic residues" evidence="3">
    <location>
        <begin position="261"/>
        <end position="270"/>
    </location>
</feature>
<dbReference type="PANTHER" id="PTHR44169:SF6">
    <property type="entry name" value="NADPH-DEPENDENT 1-ACYLDIHYDROXYACETONE PHOSPHATE REDUCTASE"/>
    <property type="match status" value="1"/>
</dbReference>
<sequence>MMTQGARAAVVLGADSVLGQTVVRTLMDDGFHVYATGHSPNYLGVLRRMGATPVQLDPACDSDVFGLSRLLGMLHPAVEVLVHCAAADVDIRAAIDVHPHERGCVASRGGLACERHFLGLTQLVQLLLPAMRAQGRGRIVQVSGAMRAGTTPQSAWVTASQSALTVWLACLRMELLPFGVHVVQIGMPPPGRFPYRRAFGEKPGMGLAMVAQLLRQAVRARSPAAHLTPGWQHRAGQLIQQTLGTRAALWCRARWPVKQAGRVDADETRPQRQPLPDEVDVHDLFH</sequence>
<dbReference type="RefSeq" id="WP_341400124.1">
    <property type="nucleotide sequence ID" value="NZ_JBBUTI010000011.1"/>
</dbReference>
<reference evidence="4 5" key="1">
    <citation type="submission" date="2024-04" db="EMBL/GenBank/DDBJ databases">
        <title>Novel species of the genus Ideonella isolated from streams.</title>
        <authorList>
            <person name="Lu H."/>
        </authorList>
    </citation>
    <scope>NUCLEOTIDE SEQUENCE [LARGE SCALE GENOMIC DNA]</scope>
    <source>
        <strain evidence="4 5">LYT19W</strain>
    </source>
</reference>
<proteinExistence type="inferred from homology"/>
<accession>A0ABU9C7E4</accession>
<evidence type="ECO:0000256" key="3">
    <source>
        <dbReference type="SAM" id="MobiDB-lite"/>
    </source>
</evidence>
<dbReference type="Proteomes" id="UP001379945">
    <property type="component" value="Unassembled WGS sequence"/>
</dbReference>
<dbReference type="InterPro" id="IPR002347">
    <property type="entry name" value="SDR_fam"/>
</dbReference>
<evidence type="ECO:0000313" key="5">
    <source>
        <dbReference type="Proteomes" id="UP001379945"/>
    </source>
</evidence>
<comment type="caution">
    <text evidence="4">The sequence shown here is derived from an EMBL/GenBank/DDBJ whole genome shotgun (WGS) entry which is preliminary data.</text>
</comment>
<gene>
    <name evidence="4" type="ORF">AACH00_15765</name>
</gene>
<dbReference type="InterPro" id="IPR036291">
    <property type="entry name" value="NAD(P)-bd_dom_sf"/>
</dbReference>
<evidence type="ECO:0000256" key="1">
    <source>
        <dbReference type="ARBA" id="ARBA00006484"/>
    </source>
</evidence>
<evidence type="ECO:0000256" key="2">
    <source>
        <dbReference type="ARBA" id="ARBA00023002"/>
    </source>
</evidence>
<dbReference type="SUPFAM" id="SSF51735">
    <property type="entry name" value="NAD(P)-binding Rossmann-fold domains"/>
    <property type="match status" value="1"/>
</dbReference>
<evidence type="ECO:0000313" key="4">
    <source>
        <dbReference type="EMBL" id="MEK8047818.1"/>
    </source>
</evidence>
<name>A0ABU9C7E4_9BURK</name>
<comment type="similarity">
    <text evidence="1">Belongs to the short-chain dehydrogenases/reductases (SDR) family.</text>
</comment>
<keyword evidence="2" id="KW-0560">Oxidoreductase</keyword>
<dbReference type="EMBL" id="JBBUTI010000011">
    <property type="protein sequence ID" value="MEK8047818.1"/>
    <property type="molecule type" value="Genomic_DNA"/>
</dbReference>